<accession>A0A1I5F7M1</accession>
<evidence type="ECO:0000256" key="4">
    <source>
        <dbReference type="ARBA" id="ARBA00023136"/>
    </source>
</evidence>
<feature type="domain" description="Fatty acid hydroxylase" evidence="6">
    <location>
        <begin position="103"/>
        <end position="237"/>
    </location>
</feature>
<feature type="transmembrane region" description="Helical" evidence="5">
    <location>
        <begin position="61"/>
        <end position="84"/>
    </location>
</feature>
<dbReference type="GO" id="GO:0016020">
    <property type="term" value="C:membrane"/>
    <property type="evidence" value="ECO:0007669"/>
    <property type="project" value="UniProtKB-SubCell"/>
</dbReference>
<dbReference type="RefSeq" id="WP_091652710.1">
    <property type="nucleotide sequence ID" value="NZ_FOVW01000004.1"/>
</dbReference>
<evidence type="ECO:0000313" key="8">
    <source>
        <dbReference type="Proteomes" id="UP000199564"/>
    </source>
</evidence>
<dbReference type="AlphaFoldDB" id="A0A1I5F7M1"/>
<name>A0A1I5F7M1_9BACT</name>
<keyword evidence="2 5" id="KW-0812">Transmembrane</keyword>
<dbReference type="PANTHER" id="PTHR11863">
    <property type="entry name" value="STEROL DESATURASE"/>
    <property type="match status" value="1"/>
</dbReference>
<dbReference type="InterPro" id="IPR006694">
    <property type="entry name" value="Fatty_acid_hydroxylase"/>
</dbReference>
<dbReference type="EMBL" id="FOVW01000004">
    <property type="protein sequence ID" value="SFO19653.1"/>
    <property type="molecule type" value="Genomic_DNA"/>
</dbReference>
<sequence length="263" mass="31243">MDWAEFGHRWIRVAELTTSRYFIIAGGSFLIFYFLLKNTLFSRRMQSKFPQRKDYLRDISFSLVTILIFATMAALVFVVLRPYTNFFQPYDLYGKAYYFLTFPLMLLIHDAYFYAIHRLMHHPKLFRLVHRVHHFSTNPSPWTSYAFHPLEAFLEAGIIPLIAFTLPVHPSALGLFLLFQFCYNVYGHLGFELFPKNFQKSLIGKWINTGTAHNQHHEHFHGNYGLYTLIWDRLFGTLRKDYEQKYEQVTGSHRLKAQPQKRV</sequence>
<keyword evidence="4 5" id="KW-0472">Membrane</keyword>
<dbReference type="STRING" id="226506.SAMN04488519_104250"/>
<dbReference type="Proteomes" id="UP000199564">
    <property type="component" value="Unassembled WGS sequence"/>
</dbReference>
<dbReference type="GO" id="GO:0008610">
    <property type="term" value="P:lipid biosynthetic process"/>
    <property type="evidence" value="ECO:0007669"/>
    <property type="project" value="InterPro"/>
</dbReference>
<keyword evidence="8" id="KW-1185">Reference proteome</keyword>
<proteinExistence type="predicted"/>
<dbReference type="GO" id="GO:0016491">
    <property type="term" value="F:oxidoreductase activity"/>
    <property type="evidence" value="ECO:0007669"/>
    <property type="project" value="InterPro"/>
</dbReference>
<evidence type="ECO:0000256" key="2">
    <source>
        <dbReference type="ARBA" id="ARBA00022692"/>
    </source>
</evidence>
<gene>
    <name evidence="7" type="ORF">SAMN04488519_104250</name>
</gene>
<dbReference type="GO" id="GO:0005506">
    <property type="term" value="F:iron ion binding"/>
    <property type="evidence" value="ECO:0007669"/>
    <property type="project" value="InterPro"/>
</dbReference>
<reference evidence="8" key="1">
    <citation type="submission" date="2016-10" db="EMBL/GenBank/DDBJ databases">
        <authorList>
            <person name="Varghese N."/>
            <person name="Submissions S."/>
        </authorList>
    </citation>
    <scope>NUCLEOTIDE SEQUENCE [LARGE SCALE GENOMIC DNA]</scope>
    <source>
        <strain evidence="8">DSM 15282</strain>
    </source>
</reference>
<evidence type="ECO:0000256" key="5">
    <source>
        <dbReference type="SAM" id="Phobius"/>
    </source>
</evidence>
<keyword evidence="3 5" id="KW-1133">Transmembrane helix</keyword>
<evidence type="ECO:0000256" key="3">
    <source>
        <dbReference type="ARBA" id="ARBA00022989"/>
    </source>
</evidence>
<feature type="transmembrane region" description="Helical" evidence="5">
    <location>
        <begin position="20"/>
        <end position="40"/>
    </location>
</feature>
<feature type="transmembrane region" description="Helical" evidence="5">
    <location>
        <begin position="96"/>
        <end position="115"/>
    </location>
</feature>
<evidence type="ECO:0000313" key="7">
    <source>
        <dbReference type="EMBL" id="SFO19653.1"/>
    </source>
</evidence>
<evidence type="ECO:0000259" key="6">
    <source>
        <dbReference type="Pfam" id="PF04116"/>
    </source>
</evidence>
<dbReference type="Pfam" id="PF04116">
    <property type="entry name" value="FA_hydroxylase"/>
    <property type="match status" value="1"/>
</dbReference>
<comment type="subcellular location">
    <subcellularLocation>
        <location evidence="1">Membrane</location>
    </subcellularLocation>
</comment>
<dbReference type="InterPro" id="IPR050307">
    <property type="entry name" value="Sterol_Desaturase_Related"/>
</dbReference>
<organism evidence="7 8">
    <name type="scientific">Algoriphagus ornithinivorans</name>
    <dbReference type="NCBI Taxonomy" id="226506"/>
    <lineage>
        <taxon>Bacteria</taxon>
        <taxon>Pseudomonadati</taxon>
        <taxon>Bacteroidota</taxon>
        <taxon>Cytophagia</taxon>
        <taxon>Cytophagales</taxon>
        <taxon>Cyclobacteriaceae</taxon>
        <taxon>Algoriphagus</taxon>
    </lineage>
</organism>
<protein>
    <submittedName>
        <fullName evidence="7">C-5 sterol desaturase</fullName>
    </submittedName>
</protein>
<evidence type="ECO:0000256" key="1">
    <source>
        <dbReference type="ARBA" id="ARBA00004370"/>
    </source>
</evidence>